<keyword evidence="6 9" id="KW-0238">DNA-binding</keyword>
<dbReference type="InterPro" id="IPR004107">
    <property type="entry name" value="Integrase_SAM-like_N"/>
</dbReference>
<dbReference type="Pfam" id="PF00589">
    <property type="entry name" value="Phage_integrase"/>
    <property type="match status" value="1"/>
</dbReference>
<comment type="function">
    <text evidence="9">Site-specific tyrosine recombinase, which acts by catalyzing the cutting and rejoining of the recombining DNA molecules. The XerC-XerD complex is essential to convert dimers of the bacterial chromosome into monomers to permit their segregation at cell division. It also contributes to the segregational stability of plasmids.</text>
</comment>
<evidence type="ECO:0000256" key="6">
    <source>
        <dbReference type="ARBA" id="ARBA00023125"/>
    </source>
</evidence>
<keyword evidence="7 9" id="KW-0233">DNA recombination</keyword>
<evidence type="ECO:0000256" key="9">
    <source>
        <dbReference type="HAMAP-Rule" id="MF_01808"/>
    </source>
</evidence>
<reference evidence="12 13" key="1">
    <citation type="submission" date="2019-03" db="EMBL/GenBank/DDBJ databases">
        <title>Genomic Encyclopedia of Type Strains, Phase IV (KMG-IV): sequencing the most valuable type-strain genomes for metagenomic binning, comparative biology and taxonomic classification.</title>
        <authorList>
            <person name="Goeker M."/>
        </authorList>
    </citation>
    <scope>NUCLEOTIDE SEQUENCE [LARGE SCALE GENOMIC DNA]</scope>
    <source>
        <strain evidence="12 13">DSM 25903</strain>
    </source>
</reference>
<evidence type="ECO:0000313" key="12">
    <source>
        <dbReference type="EMBL" id="TDR89322.1"/>
    </source>
</evidence>
<dbReference type="HAMAP" id="MF_01808">
    <property type="entry name" value="Recomb_XerC_XerD"/>
    <property type="match status" value="1"/>
</dbReference>
<dbReference type="InterPro" id="IPR010998">
    <property type="entry name" value="Integrase_recombinase_N"/>
</dbReference>
<evidence type="ECO:0000256" key="4">
    <source>
        <dbReference type="ARBA" id="ARBA00022829"/>
    </source>
</evidence>
<proteinExistence type="inferred from homology"/>
<organism evidence="12 13">
    <name type="scientific">Enterovirga rhinocerotis</name>
    <dbReference type="NCBI Taxonomy" id="1339210"/>
    <lineage>
        <taxon>Bacteria</taxon>
        <taxon>Pseudomonadati</taxon>
        <taxon>Pseudomonadota</taxon>
        <taxon>Alphaproteobacteria</taxon>
        <taxon>Hyphomicrobiales</taxon>
        <taxon>Methylobacteriaceae</taxon>
        <taxon>Enterovirga</taxon>
    </lineage>
</organism>
<keyword evidence="13" id="KW-1185">Reference proteome</keyword>
<name>A0A4R7BW33_9HYPH</name>
<comment type="caution">
    <text evidence="12">The sequence shown here is derived from an EMBL/GenBank/DDBJ whole genome shotgun (WGS) entry which is preliminary data.</text>
</comment>
<keyword evidence="8 9" id="KW-0131">Cell cycle</keyword>
<keyword evidence="3 9" id="KW-0132">Cell division</keyword>
<dbReference type="PROSITE" id="PS51898">
    <property type="entry name" value="TYR_RECOMBINASE"/>
    <property type="match status" value="1"/>
</dbReference>
<dbReference type="InterPro" id="IPR002104">
    <property type="entry name" value="Integrase_catalytic"/>
</dbReference>
<dbReference type="SUPFAM" id="SSF56349">
    <property type="entry name" value="DNA breaking-rejoining enzymes"/>
    <property type="match status" value="1"/>
</dbReference>
<accession>A0A4R7BW33</accession>
<dbReference type="InterPro" id="IPR011010">
    <property type="entry name" value="DNA_brk_join_enz"/>
</dbReference>
<evidence type="ECO:0000256" key="8">
    <source>
        <dbReference type="ARBA" id="ARBA00023306"/>
    </source>
</evidence>
<dbReference type="PANTHER" id="PTHR30349:SF90">
    <property type="entry name" value="TYROSINE RECOMBINASE XERD"/>
    <property type="match status" value="1"/>
</dbReference>
<comment type="subunit">
    <text evidence="9">Forms a cyclic heterotetrameric complex composed of two molecules of XerC and two molecules of XerD.</text>
</comment>
<keyword evidence="5 9" id="KW-0229">DNA integration</keyword>
<sequence>MGREAQICSGRCMSMTSAPPRQNRVAARLARAGLATDEVAADPAAALLGTKALRDATASWLTSLSSERRLSPKTVEAYGRDLRQFTAFLAGHLGEAVSPALVVGLKPLDIRAFLAARRAEGIESRSLMRQLAALRSFARHLEAEGHGAAAAFSAIRGPRLSKSLPKPLPAAAAIAMTDEATRAGEPREAWVLARDAAVLSLLYGCGLRISEALGIRRIDAPIGGQDGLRVIGKGGKTREVPVIAPVSRAIEDYLAVCPYLLAPDGPLFVGVKGGPLSPRIIQLAVAGLRGALGLPDSATPHALRHSFATHLLARGGELRSIQDLLGHASLSTTQIYTQVDASRLLAAYRSAHPRA</sequence>
<dbReference type="PROSITE" id="PS51900">
    <property type="entry name" value="CB"/>
    <property type="match status" value="1"/>
</dbReference>
<dbReference type="SUPFAM" id="SSF47823">
    <property type="entry name" value="lambda integrase-like, N-terminal domain"/>
    <property type="match status" value="1"/>
</dbReference>
<dbReference type="InterPro" id="IPR044068">
    <property type="entry name" value="CB"/>
</dbReference>
<evidence type="ECO:0000313" key="13">
    <source>
        <dbReference type="Proteomes" id="UP000295122"/>
    </source>
</evidence>
<evidence type="ECO:0000256" key="1">
    <source>
        <dbReference type="ARBA" id="ARBA00004496"/>
    </source>
</evidence>
<dbReference type="Pfam" id="PF02899">
    <property type="entry name" value="Phage_int_SAM_1"/>
    <property type="match status" value="1"/>
</dbReference>
<dbReference type="PANTHER" id="PTHR30349">
    <property type="entry name" value="PHAGE INTEGRASE-RELATED"/>
    <property type="match status" value="1"/>
</dbReference>
<dbReference type="Gene3D" id="1.10.443.10">
    <property type="entry name" value="Intergrase catalytic core"/>
    <property type="match status" value="1"/>
</dbReference>
<dbReference type="InterPro" id="IPR050090">
    <property type="entry name" value="Tyrosine_recombinase_XerCD"/>
</dbReference>
<evidence type="ECO:0000256" key="5">
    <source>
        <dbReference type="ARBA" id="ARBA00022908"/>
    </source>
</evidence>
<feature type="domain" description="Tyr recombinase" evidence="10">
    <location>
        <begin position="163"/>
        <end position="349"/>
    </location>
</feature>
<dbReference type="InterPro" id="IPR023009">
    <property type="entry name" value="Tyrosine_recombinase_XerC/XerD"/>
</dbReference>
<dbReference type="Proteomes" id="UP000295122">
    <property type="component" value="Unassembled WGS sequence"/>
</dbReference>
<feature type="active site" evidence="9">
    <location>
        <position position="208"/>
    </location>
</feature>
<dbReference type="GO" id="GO:0006313">
    <property type="term" value="P:DNA transposition"/>
    <property type="evidence" value="ECO:0007669"/>
    <property type="project" value="UniProtKB-UniRule"/>
</dbReference>
<keyword evidence="4 9" id="KW-0159">Chromosome partition</keyword>
<evidence type="ECO:0000259" key="10">
    <source>
        <dbReference type="PROSITE" id="PS51898"/>
    </source>
</evidence>
<feature type="active site" evidence="9">
    <location>
        <position position="233"/>
    </location>
</feature>
<dbReference type="InterPro" id="IPR013762">
    <property type="entry name" value="Integrase-like_cat_sf"/>
</dbReference>
<feature type="active site" evidence="9">
    <location>
        <position position="304"/>
    </location>
</feature>
<dbReference type="AlphaFoldDB" id="A0A4R7BW33"/>
<evidence type="ECO:0000259" key="11">
    <source>
        <dbReference type="PROSITE" id="PS51900"/>
    </source>
</evidence>
<evidence type="ECO:0000256" key="7">
    <source>
        <dbReference type="ARBA" id="ARBA00023172"/>
    </source>
</evidence>
<dbReference type="Gene3D" id="1.10.150.130">
    <property type="match status" value="1"/>
</dbReference>
<feature type="active site" evidence="9">
    <location>
        <position position="327"/>
    </location>
</feature>
<evidence type="ECO:0000256" key="3">
    <source>
        <dbReference type="ARBA" id="ARBA00022618"/>
    </source>
</evidence>
<keyword evidence="2 9" id="KW-0963">Cytoplasm</keyword>
<feature type="domain" description="Core-binding (CB)" evidence="11">
    <location>
        <begin position="51"/>
        <end position="142"/>
    </location>
</feature>
<feature type="active site" evidence="9">
    <location>
        <position position="301"/>
    </location>
</feature>
<dbReference type="GO" id="GO:0051301">
    <property type="term" value="P:cell division"/>
    <property type="evidence" value="ECO:0007669"/>
    <property type="project" value="UniProtKB-KW"/>
</dbReference>
<dbReference type="GO" id="GO:0009037">
    <property type="term" value="F:tyrosine-based site-specific recombinase activity"/>
    <property type="evidence" value="ECO:0007669"/>
    <property type="project" value="UniProtKB-UniRule"/>
</dbReference>
<comment type="similarity">
    <text evidence="9">Belongs to the 'phage' integrase family. XerC subfamily.</text>
</comment>
<comment type="subcellular location">
    <subcellularLocation>
        <location evidence="1 9">Cytoplasm</location>
    </subcellularLocation>
</comment>
<evidence type="ECO:0000256" key="2">
    <source>
        <dbReference type="ARBA" id="ARBA00022490"/>
    </source>
</evidence>
<dbReference type="GO" id="GO:0005737">
    <property type="term" value="C:cytoplasm"/>
    <property type="evidence" value="ECO:0007669"/>
    <property type="project" value="UniProtKB-SubCell"/>
</dbReference>
<dbReference type="GO" id="GO:0003677">
    <property type="term" value="F:DNA binding"/>
    <property type="evidence" value="ECO:0007669"/>
    <property type="project" value="UniProtKB-UniRule"/>
</dbReference>
<feature type="active site" description="O-(3'-phospho-DNA)-tyrosine intermediate" evidence="9">
    <location>
        <position position="336"/>
    </location>
</feature>
<protein>
    <recommendedName>
        <fullName evidence="9">Tyrosine recombinase XerC</fullName>
    </recommendedName>
</protein>
<gene>
    <name evidence="9" type="primary">xerC</name>
    <name evidence="12" type="ORF">EV668_3812</name>
</gene>
<dbReference type="EMBL" id="SNZR01000014">
    <property type="protein sequence ID" value="TDR89322.1"/>
    <property type="molecule type" value="Genomic_DNA"/>
</dbReference>
<dbReference type="GO" id="GO:0007059">
    <property type="term" value="P:chromosome segregation"/>
    <property type="evidence" value="ECO:0007669"/>
    <property type="project" value="UniProtKB-UniRule"/>
</dbReference>